<feature type="compositionally biased region" description="Low complexity" evidence="7">
    <location>
        <begin position="1012"/>
        <end position="1024"/>
    </location>
</feature>
<feature type="region of interest" description="Disordered" evidence="7">
    <location>
        <begin position="1238"/>
        <end position="1317"/>
    </location>
</feature>
<dbReference type="InterPro" id="IPR032940">
    <property type="entry name" value="CAMSAP"/>
</dbReference>
<dbReference type="GO" id="GO:0036449">
    <property type="term" value="C:microtubule minus-end"/>
    <property type="evidence" value="ECO:0007669"/>
    <property type="project" value="TreeGrafter"/>
</dbReference>
<dbReference type="PROSITE" id="PS50021">
    <property type="entry name" value="CH"/>
    <property type="match status" value="1"/>
</dbReference>
<evidence type="ECO:0000313" key="11">
    <source>
        <dbReference type="Proteomes" id="UP001153269"/>
    </source>
</evidence>
<feature type="compositionally biased region" description="Basic and acidic residues" evidence="7">
    <location>
        <begin position="1277"/>
        <end position="1302"/>
    </location>
</feature>
<sequence length="1681" mass="184089">MSVVRIPVFPALAAEGSSGMKLIDLMEIDAHRCPCSDAVPSPRPLFSTVRKLLLLTFLRVLRQTSGARVTSVTFSTRDEASTKRFCALELEKAFLSFSGNNAEELAHSSHLLQEISCVCTMNCFMAQADSRDFFKTNENVPVEFREPLYKDQYKQEHLKPAVSKLLLSPEIYCRAQALLAQAHGVSGPAVQGSPADNAALLQHLIKKGFAPRVQEVDVTEEDLSSVPIKTKSHLALIDSLMSLAAEETVGRVKMAVEAGQMGVGAPWENALLFWVNRLNQKLRECTEEEEPLRSQTCTDLQSVQDTCPSNRWYWKLVPSSVSSQTAQRAEEGGGDVGEERGREIRYRKDKVLSKLTPTFPLVSAVKDLSNGCAIAAVMHFYCPSLLPLEDVCLKDTMSVADSLYNLQLIREFSESSLQSCCPLAVEDLLYAPPDLHLNIMSFIAELLDWFEVKKPDFVQTIQPIDLTDISCFLDCTSPVSGNSNSGSPSFVFKQPFVPISSPASPENKSWTKKQISRPLSAVTFSIPFGLDSDVDIVMGNPIDSVFRSVSTDSLTAGIPAMTSPVTAAGMTRVPYSPPEDLSHLLSASAPSQRSTWGPYAHTAPLGELPTIEEALQAVHTPNSKDRKKGRTPEKVGRGALGGRPEPRLRPEGAPAGFFLHSPEEKNPQLSSSAPCRSGILHRPARGEAGDTVRQGRGERRERSGRSSDMSRDDDSVLRDGSVDSSEASDDGPRNAPGNIRPSNGRQGNHSNSNSPRMTSFAERRDSRRRHPAASGEESASAATPTTPGTPLTPSTPAGAPGPQDSPGPRGPEPGSEAWELGARLEEKRKSIEAQKRRIEAIFAKHRQRLGKTAFLQLKKEQGGVEGAGEDTFTLEERLTCMEEQLKKEEEKEEKEKTEKEKDGDKEKEKPSVSNPPRLEKQVTFSIESKKGAEKEKGGEAVIVEYNEVVQKLSEALQSLQKDMQKLTEQQQHLMTNQRPKNSSKTIAKSTGRSNLKTPPRTPPHTPTREPQRTPTKTPTKTNTKALVIPATPNLPSASSPSRRSHALSDSPKTIISSSCPAPRTKIHSSSTPRSPKHQQRPQNQRPHPRPSELKFPPLSRVLTTTQTVDTIPHLRRVSPSKCRDQNSSSFRIGGPKTPQEFPQPAQQPQPDESTSETGSSETPTQFSLELELEQEELEAVGGLPVAPLPRREHPRTAGGSSSGAPSECSFESETLSLSAAFSIAGAGKRCSLIESLSSLGEPEGGQEFSSDSMSDHTESAAEPARGPVPEPFDPLEELNRTEEARDLPEEPTETKEDTRQTETLELSGEVTELETRGGIGFFYQEEVLCEGEMAQKRALLLERQQKRAEEIKKRRQLQEQERERDNRPGDSYKRASPCNTPPAGTTSPSPTPPATPARWGDFTRGEHALRHQLKIMDDLDKMLRQQKSPNQGRSSAKKTRSRPRSMTREETRLSLSPAKGAAGSKLTKVYSHSSLNLAATDEPRKPGGDATKKPHSRPESPLACVTPSRLANQNRDKDLESGSNGTSPAPEYTGPKLFKEPSFKSNKFIVHNALSRCCLAGKVNEAQKNKIVEEMEKSPANHFLILFRDTSCQFRGVYTMNPDSQELVRLAGVGPRTISSAQVESIYKYSSDRKQFSAIPSKTMGMSVDAFTIPGHLWHGGGAGGGGTRRASITKKTVTSK</sequence>
<dbReference type="InterPro" id="IPR036872">
    <property type="entry name" value="CH_dom_sf"/>
</dbReference>
<feature type="region of interest" description="Disordered" evidence="7">
    <location>
        <begin position="962"/>
        <end position="1213"/>
    </location>
</feature>
<dbReference type="GO" id="GO:0031175">
    <property type="term" value="P:neuron projection development"/>
    <property type="evidence" value="ECO:0007669"/>
    <property type="project" value="InterPro"/>
</dbReference>
<dbReference type="GO" id="GO:0007026">
    <property type="term" value="P:negative regulation of microtubule depolymerization"/>
    <property type="evidence" value="ECO:0007669"/>
    <property type="project" value="TreeGrafter"/>
</dbReference>
<protein>
    <submittedName>
        <fullName evidence="10">Uncharacterized protein</fullName>
    </submittedName>
</protein>
<keyword evidence="5" id="KW-0206">Cytoskeleton</keyword>
<accession>A0A9N7TKW1</accession>
<dbReference type="SUPFAM" id="SSF50346">
    <property type="entry name" value="PRC-barrel domain"/>
    <property type="match status" value="1"/>
</dbReference>
<feature type="compositionally biased region" description="Basic and acidic residues" evidence="7">
    <location>
        <begin position="927"/>
        <end position="938"/>
    </location>
</feature>
<dbReference type="FunFam" id="3.10.20.360:FF:000001">
    <property type="entry name" value="Calmodulin-regulated spectrin-associated protein 3 isoform 2"/>
    <property type="match status" value="1"/>
</dbReference>
<name>A0A9N7TKW1_PLEPL</name>
<feature type="compositionally biased region" description="Basic and acidic residues" evidence="7">
    <location>
        <begin position="1350"/>
        <end position="1373"/>
    </location>
</feature>
<keyword evidence="2" id="KW-0963">Cytoplasm</keyword>
<keyword evidence="3 6" id="KW-0493">Microtubule</keyword>
<feature type="compositionally biased region" description="Polar residues" evidence="7">
    <location>
        <begin position="1425"/>
        <end position="1434"/>
    </location>
</feature>
<feature type="domain" description="Calponin-homology (CH)" evidence="8">
    <location>
        <begin position="337"/>
        <end position="451"/>
    </location>
</feature>
<dbReference type="InterPro" id="IPR031372">
    <property type="entry name" value="CAMSAP_CC1"/>
</dbReference>
<feature type="compositionally biased region" description="Low complexity" evidence="7">
    <location>
        <begin position="1138"/>
        <end position="1164"/>
    </location>
</feature>
<feature type="compositionally biased region" description="Low complexity" evidence="7">
    <location>
        <begin position="772"/>
        <end position="802"/>
    </location>
</feature>
<keyword evidence="11" id="KW-1185">Reference proteome</keyword>
<keyword evidence="4" id="KW-0175">Coiled coil</keyword>
<feature type="compositionally biased region" description="Basic and acidic residues" evidence="7">
    <location>
        <begin position="881"/>
        <end position="910"/>
    </location>
</feature>
<feature type="region of interest" description="Disordered" evidence="7">
    <location>
        <begin position="1350"/>
        <end position="1537"/>
    </location>
</feature>
<feature type="region of interest" description="Disordered" evidence="7">
    <location>
        <begin position="881"/>
        <end position="940"/>
    </location>
</feature>
<dbReference type="PROSITE" id="PS51508">
    <property type="entry name" value="CKK"/>
    <property type="match status" value="1"/>
</dbReference>
<comment type="subcellular location">
    <subcellularLocation>
        <location evidence="1">Cytoplasm</location>
        <location evidence="1">Cytoskeleton</location>
    </subcellularLocation>
</comment>
<evidence type="ECO:0000259" key="8">
    <source>
        <dbReference type="PROSITE" id="PS50021"/>
    </source>
</evidence>
<comment type="domain">
    <text evidence="6">The CKK domain binds microtubules.</text>
</comment>
<feature type="region of interest" description="Disordered" evidence="7">
    <location>
        <begin position="618"/>
        <end position="819"/>
    </location>
</feature>
<comment type="caution">
    <text evidence="10">The sequence shown here is derived from an EMBL/GenBank/DDBJ whole genome shotgun (WGS) entry which is preliminary data.</text>
</comment>
<evidence type="ECO:0000256" key="6">
    <source>
        <dbReference type="PROSITE-ProRule" id="PRU00841"/>
    </source>
</evidence>
<evidence type="ECO:0000256" key="3">
    <source>
        <dbReference type="ARBA" id="ARBA00022701"/>
    </source>
</evidence>
<feature type="compositionally biased region" description="Basic and acidic residues" evidence="7">
    <location>
        <begin position="1481"/>
        <end position="1498"/>
    </location>
</feature>
<comment type="similarity">
    <text evidence="6">Belongs to the CAMSAP1 family.</text>
</comment>
<dbReference type="PANTHER" id="PTHR21595">
    <property type="entry name" value="PATRONIN"/>
    <property type="match status" value="1"/>
</dbReference>
<evidence type="ECO:0000256" key="2">
    <source>
        <dbReference type="ARBA" id="ARBA00022490"/>
    </source>
</evidence>
<evidence type="ECO:0000256" key="7">
    <source>
        <dbReference type="SAM" id="MobiDB-lite"/>
    </source>
</evidence>
<dbReference type="Gene3D" id="3.10.20.360">
    <property type="entry name" value="CKK domain"/>
    <property type="match status" value="1"/>
</dbReference>
<evidence type="ECO:0000256" key="5">
    <source>
        <dbReference type="ARBA" id="ARBA00023212"/>
    </source>
</evidence>
<organism evidence="10 11">
    <name type="scientific">Pleuronectes platessa</name>
    <name type="common">European plaice</name>
    <dbReference type="NCBI Taxonomy" id="8262"/>
    <lineage>
        <taxon>Eukaryota</taxon>
        <taxon>Metazoa</taxon>
        <taxon>Chordata</taxon>
        <taxon>Craniata</taxon>
        <taxon>Vertebrata</taxon>
        <taxon>Euteleostomi</taxon>
        <taxon>Actinopterygii</taxon>
        <taxon>Neopterygii</taxon>
        <taxon>Teleostei</taxon>
        <taxon>Neoteleostei</taxon>
        <taxon>Acanthomorphata</taxon>
        <taxon>Carangaria</taxon>
        <taxon>Pleuronectiformes</taxon>
        <taxon>Pleuronectoidei</taxon>
        <taxon>Pleuronectidae</taxon>
        <taxon>Pleuronectes</taxon>
    </lineage>
</organism>
<feature type="compositionally biased region" description="Polar residues" evidence="7">
    <location>
        <begin position="1198"/>
        <end position="1213"/>
    </location>
</feature>
<feature type="compositionally biased region" description="Polar residues" evidence="7">
    <location>
        <begin position="962"/>
        <end position="995"/>
    </location>
</feature>
<feature type="compositionally biased region" description="Polar residues" evidence="7">
    <location>
        <begin position="740"/>
        <end position="757"/>
    </location>
</feature>
<evidence type="ECO:0000256" key="1">
    <source>
        <dbReference type="ARBA" id="ARBA00004245"/>
    </source>
</evidence>
<evidence type="ECO:0000313" key="10">
    <source>
        <dbReference type="EMBL" id="CAB1413904.1"/>
    </source>
</evidence>
<dbReference type="SUPFAM" id="SSF47576">
    <property type="entry name" value="Calponin-homology domain, CH-domain"/>
    <property type="match status" value="1"/>
</dbReference>
<dbReference type="Pfam" id="PF25532">
    <property type="entry name" value="CH_CAMSAP2_N"/>
    <property type="match status" value="1"/>
</dbReference>
<dbReference type="Pfam" id="PF17095">
    <property type="entry name" value="CAMSAP_CC1"/>
    <property type="match status" value="1"/>
</dbReference>
<evidence type="ECO:0000259" key="9">
    <source>
        <dbReference type="PROSITE" id="PS51508"/>
    </source>
</evidence>
<proteinExistence type="inferred from homology"/>
<dbReference type="Proteomes" id="UP001153269">
    <property type="component" value="Unassembled WGS sequence"/>
</dbReference>
<dbReference type="EMBL" id="CADEAL010000077">
    <property type="protein sequence ID" value="CAB1413904.1"/>
    <property type="molecule type" value="Genomic_DNA"/>
</dbReference>
<evidence type="ECO:0000256" key="4">
    <source>
        <dbReference type="ARBA" id="ARBA00023054"/>
    </source>
</evidence>
<dbReference type="InterPro" id="IPR058042">
    <property type="entry name" value="CAMSAP_N"/>
</dbReference>
<dbReference type="GO" id="GO:0030507">
    <property type="term" value="F:spectrin binding"/>
    <property type="evidence" value="ECO:0007669"/>
    <property type="project" value="InterPro"/>
</dbReference>
<dbReference type="GO" id="GO:0005516">
    <property type="term" value="F:calmodulin binding"/>
    <property type="evidence" value="ECO:0007669"/>
    <property type="project" value="InterPro"/>
</dbReference>
<dbReference type="GO" id="GO:0031122">
    <property type="term" value="P:cytoplasmic microtubule organization"/>
    <property type="evidence" value="ECO:0007669"/>
    <property type="project" value="TreeGrafter"/>
</dbReference>
<gene>
    <name evidence="10" type="ORF">PLEPLA_LOCUS1607</name>
</gene>
<dbReference type="InterPro" id="IPR014797">
    <property type="entry name" value="CKK_CAMSAP"/>
</dbReference>
<feature type="compositionally biased region" description="Basic and acidic residues" evidence="7">
    <location>
        <begin position="1401"/>
        <end position="1423"/>
    </location>
</feature>
<dbReference type="InterPro" id="IPR038209">
    <property type="entry name" value="CKK_dom_sf"/>
</dbReference>
<dbReference type="PANTHER" id="PTHR21595:SF2">
    <property type="entry name" value="CALMODULIN-REGULATED SPECTRIN-ASSOCIATED PROTEIN 3"/>
    <property type="match status" value="1"/>
</dbReference>
<dbReference type="InterPro" id="IPR011033">
    <property type="entry name" value="PRC_barrel-like_sf"/>
</dbReference>
<reference evidence="10" key="1">
    <citation type="submission" date="2020-03" db="EMBL/GenBank/DDBJ databases">
        <authorList>
            <person name="Weist P."/>
        </authorList>
    </citation>
    <scope>NUCLEOTIDE SEQUENCE</scope>
</reference>
<feature type="domain" description="CKK" evidence="9">
    <location>
        <begin position="1534"/>
        <end position="1669"/>
    </location>
</feature>
<dbReference type="InterPro" id="IPR001715">
    <property type="entry name" value="CH_dom"/>
</dbReference>
<feature type="region of interest" description="Disordered" evidence="7">
    <location>
        <begin position="1661"/>
        <end position="1681"/>
    </location>
</feature>
<dbReference type="InterPro" id="IPR022613">
    <property type="entry name" value="CH_CAMSAP_2"/>
</dbReference>
<dbReference type="GO" id="GO:0051011">
    <property type="term" value="F:microtubule minus-end binding"/>
    <property type="evidence" value="ECO:0007669"/>
    <property type="project" value="TreeGrafter"/>
</dbReference>
<dbReference type="Pfam" id="PF11971">
    <property type="entry name" value="CAMSAP_CH"/>
    <property type="match status" value="1"/>
</dbReference>
<feature type="compositionally biased region" description="Basic and acidic residues" evidence="7">
    <location>
        <begin position="684"/>
        <end position="721"/>
    </location>
</feature>
<dbReference type="SMART" id="SM01051">
    <property type="entry name" value="CAMSAP_CKK"/>
    <property type="match status" value="1"/>
</dbReference>
<dbReference type="Pfam" id="PF08683">
    <property type="entry name" value="CAMSAP_CKK"/>
    <property type="match status" value="1"/>
</dbReference>
<feature type="compositionally biased region" description="Basic residues" evidence="7">
    <location>
        <begin position="1435"/>
        <end position="1445"/>
    </location>
</feature>